<accession>A0AA97FCR6</accession>
<name>A0AA97FCR6_9EURY</name>
<sequence>MAIESLYPEWWQWFQSLMWVVLLFIGLIIIYYIIREIQLGRVTPRLAEIDLEKEKLKLMTLEYKSRCQPFFRISPESLEEINKIDQENNELESTIFAKQSTVEKRIQKLENMVKNTKLDRMIEKIKDDERKIR</sequence>
<keyword evidence="1" id="KW-1133">Transmembrane helix</keyword>
<gene>
    <name evidence="2" type="ORF">F1737_02600</name>
</gene>
<dbReference type="GeneID" id="85229023"/>
<dbReference type="KEGG" id="mefw:F1737_02600"/>
<dbReference type="RefSeq" id="WP_317137226.1">
    <property type="nucleotide sequence ID" value="NZ_CP043875.1"/>
</dbReference>
<organism evidence="2 3">
    <name type="scientific">Methanochimaera problematica</name>
    <dbReference type="NCBI Taxonomy" id="2609417"/>
    <lineage>
        <taxon>Archaea</taxon>
        <taxon>Methanobacteriati</taxon>
        <taxon>Methanobacteriota</taxon>
        <taxon>Stenosarchaea group</taxon>
        <taxon>Methanomicrobia</taxon>
        <taxon>Methanomicrobiales</taxon>
        <taxon>Methanomicrobiaceae</taxon>
        <taxon>Methanochimaera</taxon>
    </lineage>
</organism>
<dbReference type="AlphaFoldDB" id="A0AA97FCR6"/>
<evidence type="ECO:0000256" key="1">
    <source>
        <dbReference type="SAM" id="Phobius"/>
    </source>
</evidence>
<feature type="transmembrane region" description="Helical" evidence="1">
    <location>
        <begin position="12"/>
        <end position="34"/>
    </location>
</feature>
<dbReference type="EMBL" id="CP043875">
    <property type="protein sequence ID" value="WOF15653.1"/>
    <property type="molecule type" value="Genomic_DNA"/>
</dbReference>
<keyword evidence="3" id="KW-1185">Reference proteome</keyword>
<evidence type="ECO:0000313" key="3">
    <source>
        <dbReference type="Proteomes" id="UP001301797"/>
    </source>
</evidence>
<proteinExistence type="predicted"/>
<keyword evidence="1" id="KW-0812">Transmembrane</keyword>
<keyword evidence="1" id="KW-0472">Membrane</keyword>
<reference evidence="2 3" key="1">
    <citation type="submission" date="2019-09" db="EMBL/GenBank/DDBJ databases">
        <title>The complete genome of Methanoplanus sp. FWC-SCC4.</title>
        <authorList>
            <person name="Chen S.-C."/>
            <person name="Zhou Y.-Z."/>
            <person name="Lai M.-C."/>
        </authorList>
    </citation>
    <scope>NUCLEOTIDE SEQUENCE [LARGE SCALE GENOMIC DNA]</scope>
    <source>
        <strain evidence="2 3">FWC-SCC4</strain>
    </source>
</reference>
<protein>
    <submittedName>
        <fullName evidence="2">Uncharacterized protein</fullName>
    </submittedName>
</protein>
<dbReference type="Proteomes" id="UP001301797">
    <property type="component" value="Chromosome"/>
</dbReference>
<evidence type="ECO:0000313" key="2">
    <source>
        <dbReference type="EMBL" id="WOF15653.1"/>
    </source>
</evidence>